<sequence>MLLCGVDVGTSSIKVSVVDASNQQLIYSTSYPEIENEISSPAPGFAEQDPEHWWHCVQQAILKANASQTYKSTDIAAIGISYQMHGLVVLDDQHEVVRPSIIWCDSRAVEIGKNAFEAIGHSYCQTNLLNSPGNFTASKLAWVKENQPELYDRVAQVMLPGDFIAGRFTNQFTTTASALSEGIFYDFHADELSKPVIDYFGFDASLFPNVQDVFSNHGVINSKVAVSLGLNNQVQITYKAGDQPNNAFSLGVLQPGDIATTAGTSGVVYGVSDELKYDKFNRVNSFAHVNYRSESKRIGVLMCINGTGILNRWVKQTVCPELSYSEMNSLAASTTIGSKGLLCVPFGNGAERIFQNQQIGASFEHLDFNRHGRAEMIRSAQEGIAFSMAYGIEMLADAGIKPTKLKAGFANMYLSEIFAQTIVNASNVSVDLLESDGAFGAALGAGVGINYFKNEEDAVRNIKLIKTINPNHSALSETKVAYEAWKELVNRKL</sequence>
<dbReference type="PANTHER" id="PTHR43095:SF5">
    <property type="entry name" value="XYLULOSE KINASE"/>
    <property type="match status" value="1"/>
</dbReference>
<accession>A0ABU3TQM5</accession>
<evidence type="ECO:0000313" key="6">
    <source>
        <dbReference type="EMBL" id="MDU0808171.1"/>
    </source>
</evidence>
<evidence type="ECO:0000259" key="4">
    <source>
        <dbReference type="Pfam" id="PF00370"/>
    </source>
</evidence>
<feature type="domain" description="Carbohydrate kinase FGGY C-terminal" evidence="5">
    <location>
        <begin position="259"/>
        <end position="447"/>
    </location>
</feature>
<dbReference type="InterPro" id="IPR000577">
    <property type="entry name" value="Carb_kinase_FGGY"/>
</dbReference>
<dbReference type="Proteomes" id="UP001249959">
    <property type="component" value="Unassembled WGS sequence"/>
</dbReference>
<dbReference type="InterPro" id="IPR018484">
    <property type="entry name" value="FGGY_N"/>
</dbReference>
<evidence type="ECO:0000256" key="3">
    <source>
        <dbReference type="ARBA" id="ARBA00022777"/>
    </source>
</evidence>
<dbReference type="InterPro" id="IPR050406">
    <property type="entry name" value="FGGY_Carb_Kinase"/>
</dbReference>
<proteinExistence type="inferred from homology"/>
<dbReference type="Gene3D" id="3.30.420.40">
    <property type="match status" value="2"/>
</dbReference>
<dbReference type="PANTHER" id="PTHR43095">
    <property type="entry name" value="SUGAR KINASE"/>
    <property type="match status" value="1"/>
</dbReference>
<evidence type="ECO:0000259" key="5">
    <source>
        <dbReference type="Pfam" id="PF02782"/>
    </source>
</evidence>
<dbReference type="PIRSF" id="PIRSF000538">
    <property type="entry name" value="GlpK"/>
    <property type="match status" value="1"/>
</dbReference>
<organism evidence="6 7">
    <name type="scientific">Aquirufa regiilacus</name>
    <dbReference type="NCBI Taxonomy" id="3024868"/>
    <lineage>
        <taxon>Bacteria</taxon>
        <taxon>Pseudomonadati</taxon>
        <taxon>Bacteroidota</taxon>
        <taxon>Cytophagia</taxon>
        <taxon>Cytophagales</taxon>
        <taxon>Flectobacillaceae</taxon>
        <taxon>Aquirufa</taxon>
    </lineage>
</organism>
<dbReference type="GO" id="GO:0016301">
    <property type="term" value="F:kinase activity"/>
    <property type="evidence" value="ECO:0007669"/>
    <property type="project" value="UniProtKB-KW"/>
</dbReference>
<evidence type="ECO:0000313" key="7">
    <source>
        <dbReference type="Proteomes" id="UP001249959"/>
    </source>
</evidence>
<keyword evidence="7" id="KW-1185">Reference proteome</keyword>
<dbReference type="EMBL" id="JAVNWW010000001">
    <property type="protein sequence ID" value="MDU0808171.1"/>
    <property type="molecule type" value="Genomic_DNA"/>
</dbReference>
<dbReference type="Pfam" id="PF00370">
    <property type="entry name" value="FGGY_N"/>
    <property type="match status" value="1"/>
</dbReference>
<reference evidence="6 7" key="1">
    <citation type="submission" date="2023-09" db="EMBL/GenBank/DDBJ databases">
        <title>Aquirufa genomes.</title>
        <authorList>
            <person name="Pitt A."/>
        </authorList>
    </citation>
    <scope>NUCLEOTIDE SEQUENCE [LARGE SCALE GENOMIC DNA]</scope>
    <source>
        <strain evidence="6 7">LEOWEIH-7C</strain>
    </source>
</reference>
<keyword evidence="3 6" id="KW-0418">Kinase</keyword>
<gene>
    <name evidence="6" type="ORF">PQG45_03865</name>
</gene>
<dbReference type="RefSeq" id="WP_316070330.1">
    <property type="nucleotide sequence ID" value="NZ_JAVNWW010000001.1"/>
</dbReference>
<comment type="similarity">
    <text evidence="1">Belongs to the FGGY kinase family.</text>
</comment>
<evidence type="ECO:0000256" key="2">
    <source>
        <dbReference type="ARBA" id="ARBA00022679"/>
    </source>
</evidence>
<dbReference type="InterPro" id="IPR018485">
    <property type="entry name" value="FGGY_C"/>
</dbReference>
<feature type="domain" description="Carbohydrate kinase FGGY N-terminal" evidence="4">
    <location>
        <begin position="4"/>
        <end position="247"/>
    </location>
</feature>
<name>A0ABU3TQM5_9BACT</name>
<keyword evidence="2" id="KW-0808">Transferase</keyword>
<comment type="caution">
    <text evidence="6">The sequence shown here is derived from an EMBL/GenBank/DDBJ whole genome shotgun (WGS) entry which is preliminary data.</text>
</comment>
<protein>
    <submittedName>
        <fullName evidence="6">FGGY family carbohydrate kinase</fullName>
    </submittedName>
</protein>
<evidence type="ECO:0000256" key="1">
    <source>
        <dbReference type="ARBA" id="ARBA00009156"/>
    </source>
</evidence>
<dbReference type="InterPro" id="IPR043129">
    <property type="entry name" value="ATPase_NBD"/>
</dbReference>
<dbReference type="SUPFAM" id="SSF53067">
    <property type="entry name" value="Actin-like ATPase domain"/>
    <property type="match status" value="2"/>
</dbReference>
<dbReference type="Pfam" id="PF02782">
    <property type="entry name" value="FGGY_C"/>
    <property type="match status" value="1"/>
</dbReference>
<dbReference type="CDD" id="cd07809">
    <property type="entry name" value="ASKHA_NBD_FGGY_BaXK-like"/>
    <property type="match status" value="1"/>
</dbReference>